<evidence type="ECO:0008006" key="9">
    <source>
        <dbReference type="Google" id="ProtNLM"/>
    </source>
</evidence>
<feature type="signal peptide" evidence="2">
    <location>
        <begin position="1"/>
        <end position="20"/>
    </location>
</feature>
<dbReference type="AlphaFoldDB" id="A0A6A4F453"/>
<evidence type="ECO:0000313" key="7">
    <source>
        <dbReference type="Proteomes" id="UP000434957"/>
    </source>
</evidence>
<dbReference type="Proteomes" id="UP000429607">
    <property type="component" value="Unassembled WGS sequence"/>
</dbReference>
<evidence type="ECO:0000313" key="5">
    <source>
        <dbReference type="EMBL" id="KAE9339400.1"/>
    </source>
</evidence>
<dbReference type="PROSITE" id="PS51257">
    <property type="entry name" value="PROKAR_LIPOPROTEIN"/>
    <property type="match status" value="1"/>
</dbReference>
<dbReference type="EMBL" id="QXFU01000432">
    <property type="protein sequence ID" value="KAE9033680.1"/>
    <property type="molecule type" value="Genomic_DNA"/>
</dbReference>
<evidence type="ECO:0000313" key="8">
    <source>
        <dbReference type="Proteomes" id="UP000435112"/>
    </source>
</evidence>
<feature type="compositionally biased region" description="Low complexity" evidence="1">
    <location>
        <begin position="38"/>
        <end position="48"/>
    </location>
</feature>
<organism evidence="5 7">
    <name type="scientific">Phytophthora rubi</name>
    <dbReference type="NCBI Taxonomy" id="129364"/>
    <lineage>
        <taxon>Eukaryota</taxon>
        <taxon>Sar</taxon>
        <taxon>Stramenopiles</taxon>
        <taxon>Oomycota</taxon>
        <taxon>Peronosporomycetes</taxon>
        <taxon>Peronosporales</taxon>
        <taxon>Peronosporaceae</taxon>
        <taxon>Phytophthora</taxon>
    </lineage>
</organism>
<dbReference type="Proteomes" id="UP000435112">
    <property type="component" value="Unassembled WGS sequence"/>
</dbReference>
<evidence type="ECO:0000313" key="3">
    <source>
        <dbReference type="EMBL" id="KAE9033680.1"/>
    </source>
</evidence>
<keyword evidence="2" id="KW-0732">Signal</keyword>
<keyword evidence="7" id="KW-1185">Reference proteome</keyword>
<evidence type="ECO:0000313" key="4">
    <source>
        <dbReference type="EMBL" id="KAE9037943.1"/>
    </source>
</evidence>
<comment type="caution">
    <text evidence="5">The sequence shown here is derived from an EMBL/GenBank/DDBJ whole genome shotgun (WGS) entry which is preliminary data.</text>
</comment>
<name>A0A6A4F453_9STRA</name>
<feature type="chain" id="PRO_5036167583" description="Secreted protein" evidence="2">
    <location>
        <begin position="21"/>
        <end position="70"/>
    </location>
</feature>
<feature type="region of interest" description="Disordered" evidence="1">
    <location>
        <begin position="38"/>
        <end position="70"/>
    </location>
</feature>
<evidence type="ECO:0000256" key="2">
    <source>
        <dbReference type="SAM" id="SignalP"/>
    </source>
</evidence>
<dbReference type="EMBL" id="QXFV01000425">
    <property type="protein sequence ID" value="KAE9037943.1"/>
    <property type="molecule type" value="Genomic_DNA"/>
</dbReference>
<evidence type="ECO:0000313" key="6">
    <source>
        <dbReference type="Proteomes" id="UP000429607"/>
    </source>
</evidence>
<evidence type="ECO:0000256" key="1">
    <source>
        <dbReference type="SAM" id="MobiDB-lite"/>
    </source>
</evidence>
<sequence>MRRWATRWWRCSSSRSTSLSFSSSLCSCSWSGGAAICSSSPSMDASSSRAKRSARLSARRELPWSSSLAP</sequence>
<reference evidence="5 7" key="1">
    <citation type="submission" date="2018-08" db="EMBL/GenBank/DDBJ databases">
        <title>Genomic investigation of the strawberry pathogen Phytophthora fragariae indicates pathogenicity is determined by transcriptional variation in three key races.</title>
        <authorList>
            <person name="Adams T.M."/>
            <person name="Armitage A.D."/>
            <person name="Sobczyk M.K."/>
            <person name="Bates H.J."/>
            <person name="Dunwell J.M."/>
            <person name="Nellist C.F."/>
            <person name="Harrison R.J."/>
        </authorList>
    </citation>
    <scope>NUCLEOTIDE SEQUENCE [LARGE SCALE GENOMIC DNA]</scope>
    <source>
        <strain evidence="4 6">SCRP249</strain>
        <strain evidence="3 8">SCRP324</strain>
        <strain evidence="5 7">SCRP333</strain>
    </source>
</reference>
<gene>
    <name evidence="4" type="ORF">PR001_g8169</name>
    <name evidence="3" type="ORF">PR002_g8542</name>
    <name evidence="5" type="ORF">PR003_g11022</name>
</gene>
<proteinExistence type="predicted"/>
<dbReference type="Proteomes" id="UP000434957">
    <property type="component" value="Unassembled WGS sequence"/>
</dbReference>
<protein>
    <recommendedName>
        <fullName evidence="9">Secreted protein</fullName>
    </recommendedName>
</protein>
<accession>A0A6A4F453</accession>
<dbReference type="EMBL" id="QXFT01000620">
    <property type="protein sequence ID" value="KAE9339400.1"/>
    <property type="molecule type" value="Genomic_DNA"/>
</dbReference>